<proteinExistence type="predicted"/>
<keyword evidence="2" id="KW-1185">Reference proteome</keyword>
<name>A0A4V3BC28_9RHOB</name>
<evidence type="ECO:0000313" key="1">
    <source>
        <dbReference type="EMBL" id="TDL89349.1"/>
    </source>
</evidence>
<protein>
    <recommendedName>
        <fullName evidence="3">Gingipain domain-containing protein</fullName>
    </recommendedName>
</protein>
<gene>
    <name evidence="1" type="ORF">E2L05_06785</name>
</gene>
<evidence type="ECO:0000313" key="2">
    <source>
        <dbReference type="Proteomes" id="UP000294562"/>
    </source>
</evidence>
<sequence>MPRDGALIVAAQWDRQFMREAALWRDGPCRATYFDGADSTRDDLFAALKPGASLVYLGHSTPRAWLGFRGIRADHIPNDVPPLARVIALTCHGAAADGLGAAWLDAGARSVTGPQGSFEIDALLKISAILRAGFASPNCLDPMACLDGLSGFRTLSQQPA</sequence>
<evidence type="ECO:0008006" key="3">
    <source>
        <dbReference type="Google" id="ProtNLM"/>
    </source>
</evidence>
<dbReference type="RefSeq" id="WP_133342149.1">
    <property type="nucleotide sequence ID" value="NZ_SMZO01000011.1"/>
</dbReference>
<dbReference type="AlphaFoldDB" id="A0A4V3BC28"/>
<dbReference type="Proteomes" id="UP000294562">
    <property type="component" value="Unassembled WGS sequence"/>
</dbReference>
<accession>A0A4V3BC28</accession>
<reference evidence="1 2" key="1">
    <citation type="submission" date="2019-03" db="EMBL/GenBank/DDBJ databases">
        <title>Rhodobacteraceae bacterium SM1902, a new member of the family Rhodobacteraceae isolated from Yantai.</title>
        <authorList>
            <person name="Sun Y."/>
        </authorList>
    </citation>
    <scope>NUCLEOTIDE SEQUENCE [LARGE SCALE GENOMIC DNA]</scope>
    <source>
        <strain evidence="1 2">SM1902</strain>
    </source>
</reference>
<organism evidence="1 2">
    <name type="scientific">Meridianimarinicoccus aquatilis</name>
    <dbReference type="NCBI Taxonomy" id="2552766"/>
    <lineage>
        <taxon>Bacteria</taxon>
        <taxon>Pseudomonadati</taxon>
        <taxon>Pseudomonadota</taxon>
        <taxon>Alphaproteobacteria</taxon>
        <taxon>Rhodobacterales</taxon>
        <taxon>Paracoccaceae</taxon>
        <taxon>Meridianimarinicoccus</taxon>
    </lineage>
</organism>
<dbReference type="EMBL" id="SMZO01000011">
    <property type="protein sequence ID" value="TDL89349.1"/>
    <property type="molecule type" value="Genomic_DNA"/>
</dbReference>
<dbReference type="OrthoDB" id="1427287at2"/>
<comment type="caution">
    <text evidence="1">The sequence shown here is derived from an EMBL/GenBank/DDBJ whole genome shotgun (WGS) entry which is preliminary data.</text>
</comment>